<dbReference type="InterPro" id="IPR023213">
    <property type="entry name" value="CAT-like_dom_sf"/>
</dbReference>
<dbReference type="EnsemblPlants" id="Ma09_t12850.1">
    <property type="protein sequence ID" value="Ma09_p12850.1"/>
    <property type="gene ID" value="Ma09_g12850"/>
</dbReference>
<protein>
    <submittedName>
        <fullName evidence="4">(wild Malaysian banana) hypothetical protein</fullName>
    </submittedName>
</protein>
<dbReference type="GO" id="GO:0005634">
    <property type="term" value="C:nucleus"/>
    <property type="evidence" value="ECO:0007669"/>
    <property type="project" value="EnsemblPlants"/>
</dbReference>
<dbReference type="GO" id="GO:0016132">
    <property type="term" value="P:brassinosteroid biosynthetic process"/>
    <property type="evidence" value="ECO:0007669"/>
    <property type="project" value="EnsemblPlants"/>
</dbReference>
<dbReference type="Gene3D" id="3.30.559.10">
    <property type="entry name" value="Chloramphenicol acetyltransferase-like domain"/>
    <property type="match status" value="2"/>
</dbReference>
<evidence type="ECO:0000256" key="2">
    <source>
        <dbReference type="ARBA" id="ARBA00022679"/>
    </source>
</evidence>
<dbReference type="OMA" id="FGCGGYA"/>
<evidence type="ECO:0000313" key="4">
    <source>
        <dbReference type="EMBL" id="CAG1835016.1"/>
    </source>
</evidence>
<organism evidence="5 6">
    <name type="scientific">Musa acuminata subsp. malaccensis</name>
    <name type="common">Wild banana</name>
    <name type="synonym">Musa malaccensis</name>
    <dbReference type="NCBI Taxonomy" id="214687"/>
    <lineage>
        <taxon>Eukaryota</taxon>
        <taxon>Viridiplantae</taxon>
        <taxon>Streptophyta</taxon>
        <taxon>Embryophyta</taxon>
        <taxon>Tracheophyta</taxon>
        <taxon>Spermatophyta</taxon>
        <taxon>Magnoliopsida</taxon>
        <taxon>Liliopsida</taxon>
        <taxon>Zingiberales</taxon>
        <taxon>Musaceae</taxon>
        <taxon>Musa</taxon>
    </lineage>
</organism>
<dbReference type="GO" id="GO:0016747">
    <property type="term" value="F:acyltransferase activity, transferring groups other than amino-acyl groups"/>
    <property type="evidence" value="ECO:0000318"/>
    <property type="project" value="GO_Central"/>
</dbReference>
<reference evidence="5" key="2">
    <citation type="submission" date="2021-05" db="UniProtKB">
        <authorList>
            <consortium name="EnsemblPlants"/>
        </authorList>
    </citation>
    <scope>IDENTIFICATION</scope>
    <source>
        <strain evidence="5">subsp. malaccensis</strain>
    </source>
</reference>
<dbReference type="GO" id="GO:0004467">
    <property type="term" value="F:long-chain fatty acid-CoA ligase activity"/>
    <property type="evidence" value="ECO:0007669"/>
    <property type="project" value="EnsemblPlants"/>
</dbReference>
<dbReference type="GO" id="GO:0009733">
    <property type="term" value="P:response to auxin"/>
    <property type="evidence" value="ECO:0007669"/>
    <property type="project" value="EnsemblPlants"/>
</dbReference>
<evidence type="ECO:0000256" key="3">
    <source>
        <dbReference type="ARBA" id="ARBA00023315"/>
    </source>
</evidence>
<keyword evidence="3" id="KW-0012">Acyltransferase</keyword>
<dbReference type="GO" id="GO:0009737">
    <property type="term" value="P:response to abscisic acid"/>
    <property type="evidence" value="ECO:0007669"/>
    <property type="project" value="EnsemblPlants"/>
</dbReference>
<comment type="similarity">
    <text evidence="1">Belongs to the plant acyltransferase family.</text>
</comment>
<dbReference type="GO" id="GO:0009741">
    <property type="term" value="P:response to brassinosteroid"/>
    <property type="evidence" value="ECO:0007669"/>
    <property type="project" value="EnsemblPlants"/>
</dbReference>
<reference evidence="4" key="1">
    <citation type="submission" date="2021-03" db="EMBL/GenBank/DDBJ databases">
        <authorList>
            <consortium name="Genoscope - CEA"/>
            <person name="William W."/>
        </authorList>
    </citation>
    <scope>NUCLEOTIDE SEQUENCE</scope>
    <source>
        <strain evidence="4">Doubled-haploid Pahang</strain>
    </source>
</reference>
<dbReference type="Gramene" id="Ma09_t12850.1">
    <property type="protein sequence ID" value="Ma09_p12850.1"/>
    <property type="gene ID" value="Ma09_g12850"/>
</dbReference>
<dbReference type="GO" id="GO:0010087">
    <property type="term" value="P:phloem or xylem histogenesis"/>
    <property type="evidence" value="ECO:0007669"/>
    <property type="project" value="EnsemblPlants"/>
</dbReference>
<evidence type="ECO:0000313" key="5">
    <source>
        <dbReference type="EnsemblPlants" id="Ma09_p12850.1"/>
    </source>
</evidence>
<sequence length="481" mass="51907">MAANRVDYHEVFTTKTITVCPRDRPPHAHEAKVIHLSNLDRKCPALMYLVFFYRSTPPLHGRQLSSASLFSSLKRGLEEAMSDWYPAAGRLCLAPPPPTGKINLACTNSGALLVEAATRATISDLGDLAQHNDFYERLVCKPPSGACFADTPLVVGQVTKFACGGYSIGVGTNHALFDGAANYSFLSAWASKTVGRAAEGQVELVEPVHERGRLLVCHGQSQVSLSKAADREGEMGGFMALDHLHQLIKQAVSANCIVPGGQLKLSEMDSTGHEHLVLRTFSVSASMVSRLKNKAASGSGGISCSSFEVVAAHLWKVRTKAFNIAKHRMVCLQFAVDARARMRPPLPKGFTGNAYVLSSVACTSAELEEASLATVVGKIKAAKQAVTDSYVMKYLAALNAAPQVALPPLPELTMVSDWTKTPYHSIDFGLGKAVFVTPLATPFPQVAYFMQSPSEAGRMDVRIGLPHMHLQAFTRYFLSAM</sequence>
<dbReference type="OrthoDB" id="671439at2759"/>
<dbReference type="EMBL" id="HG996474">
    <property type="protein sequence ID" value="CAG1835016.1"/>
    <property type="molecule type" value="Genomic_DNA"/>
</dbReference>
<name>A0A804KIZ6_MUSAM</name>
<dbReference type="Proteomes" id="UP000012960">
    <property type="component" value="Unplaced"/>
</dbReference>
<dbReference type="AlphaFoldDB" id="A0A804KIZ6"/>
<dbReference type="InParanoid" id="A0A804KIZ6"/>
<keyword evidence="6" id="KW-1185">Reference proteome</keyword>
<evidence type="ECO:0000256" key="1">
    <source>
        <dbReference type="ARBA" id="ARBA00009861"/>
    </source>
</evidence>
<dbReference type="PANTHER" id="PTHR31147">
    <property type="entry name" value="ACYL TRANSFERASE 4"/>
    <property type="match status" value="1"/>
</dbReference>
<dbReference type="GO" id="GO:0001558">
    <property type="term" value="P:regulation of cell growth"/>
    <property type="evidence" value="ECO:0007669"/>
    <property type="project" value="EnsemblPlants"/>
</dbReference>
<dbReference type="InterPro" id="IPR050898">
    <property type="entry name" value="Plant_acyltransferase"/>
</dbReference>
<accession>A0A804KIZ6</accession>
<proteinExistence type="inferred from homology"/>
<evidence type="ECO:0000313" key="6">
    <source>
        <dbReference type="Proteomes" id="UP000012960"/>
    </source>
</evidence>
<dbReference type="GO" id="GO:0005783">
    <property type="term" value="C:endoplasmic reticulum"/>
    <property type="evidence" value="ECO:0007669"/>
    <property type="project" value="EnsemblPlants"/>
</dbReference>
<dbReference type="PANTHER" id="PTHR31147:SF1">
    <property type="entry name" value="ACYL TRANSFERASE 4"/>
    <property type="match status" value="1"/>
</dbReference>
<keyword evidence="2" id="KW-0808">Transferase</keyword>
<dbReference type="Pfam" id="PF02458">
    <property type="entry name" value="Transferase"/>
    <property type="match status" value="1"/>
</dbReference>
<gene>
    <name evidence="4" type="ORF">GSMUA_231210.1</name>
</gene>